<dbReference type="Ensembl" id="ENSEEET00000020644.2">
    <property type="protein sequence ID" value="ENSEEEP00000020418.1"/>
    <property type="gene ID" value="ENSEEEG00000009965.2"/>
</dbReference>
<sequence>CQRLGEQLFQRVYEYLKEARQRHESEDSIIAALGRLVERPADCFEVDQLLYYEEQLEAAQAIGK</sequence>
<evidence type="ECO:0000313" key="1">
    <source>
        <dbReference type="Ensembl" id="ENSEEEP00000020418.1"/>
    </source>
</evidence>
<reference evidence="1" key="3">
    <citation type="submission" date="2020-05" db="EMBL/GenBank/DDBJ databases">
        <title>Electrophorus electricus (electric eel) genome, fEleEle1, primary haplotype.</title>
        <authorList>
            <person name="Myers G."/>
            <person name="Meyer A."/>
            <person name="Fedrigo O."/>
            <person name="Formenti G."/>
            <person name="Rhie A."/>
            <person name="Tracey A."/>
            <person name="Sims Y."/>
            <person name="Jarvis E.D."/>
        </authorList>
    </citation>
    <scope>NUCLEOTIDE SEQUENCE [LARGE SCALE GENOMIC DNA]</scope>
</reference>
<reference evidence="1" key="4">
    <citation type="submission" date="2025-08" db="UniProtKB">
        <authorList>
            <consortium name="Ensembl"/>
        </authorList>
    </citation>
    <scope>IDENTIFICATION</scope>
</reference>
<protein>
    <recommendedName>
        <fullName evidence="3">NIMA-related kinase 11</fullName>
    </recommendedName>
</protein>
<dbReference type="OMA" id="ESKHEYH"/>
<accession>A0A4W4F9M0</accession>
<organism evidence="1 2">
    <name type="scientific">Electrophorus electricus</name>
    <name type="common">Electric eel</name>
    <name type="synonym">Gymnotus electricus</name>
    <dbReference type="NCBI Taxonomy" id="8005"/>
    <lineage>
        <taxon>Eukaryota</taxon>
        <taxon>Metazoa</taxon>
        <taxon>Chordata</taxon>
        <taxon>Craniata</taxon>
        <taxon>Vertebrata</taxon>
        <taxon>Euteleostomi</taxon>
        <taxon>Actinopterygii</taxon>
        <taxon>Neopterygii</taxon>
        <taxon>Teleostei</taxon>
        <taxon>Ostariophysi</taxon>
        <taxon>Gymnotiformes</taxon>
        <taxon>Gymnotoidei</taxon>
        <taxon>Gymnotidae</taxon>
        <taxon>Electrophorus</taxon>
    </lineage>
</organism>
<dbReference type="Proteomes" id="UP000314983">
    <property type="component" value="Chromosome 5"/>
</dbReference>
<evidence type="ECO:0000313" key="2">
    <source>
        <dbReference type="Proteomes" id="UP000314983"/>
    </source>
</evidence>
<dbReference type="GeneTree" id="ENSGT01030000235108"/>
<reference evidence="2" key="1">
    <citation type="journal article" date="2014" name="Science">
        <title>Nonhuman genetics. Genomic basis for the convergent evolution of electric organs.</title>
        <authorList>
            <person name="Gallant J.R."/>
            <person name="Traeger L.L."/>
            <person name="Volkening J.D."/>
            <person name="Moffett H."/>
            <person name="Chen P.H."/>
            <person name="Novina C.D."/>
            <person name="Phillips G.N.Jr."/>
            <person name="Anand R."/>
            <person name="Wells G.B."/>
            <person name="Pinch M."/>
            <person name="Guth R."/>
            <person name="Unguez G.A."/>
            <person name="Albert J.S."/>
            <person name="Zakon H.H."/>
            <person name="Samanta M.P."/>
            <person name="Sussman M.R."/>
        </authorList>
    </citation>
    <scope>NUCLEOTIDE SEQUENCE [LARGE SCALE GENOMIC DNA]</scope>
</reference>
<dbReference type="STRING" id="8005.ENSEEEP00000020418"/>
<evidence type="ECO:0008006" key="3">
    <source>
        <dbReference type="Google" id="ProtNLM"/>
    </source>
</evidence>
<dbReference type="AlphaFoldDB" id="A0A4W4F9M0"/>
<proteinExistence type="predicted"/>
<keyword evidence="2" id="KW-1185">Reference proteome</keyword>
<reference evidence="1" key="5">
    <citation type="submission" date="2025-09" db="UniProtKB">
        <authorList>
            <consortium name="Ensembl"/>
        </authorList>
    </citation>
    <scope>IDENTIFICATION</scope>
</reference>
<reference evidence="2" key="2">
    <citation type="journal article" date="2017" name="Sci. Adv.">
        <title>A tail of two voltages: Proteomic comparison of the three electric organs of the electric eel.</title>
        <authorList>
            <person name="Traeger L.L."/>
            <person name="Sabat G."/>
            <person name="Barrett-Wilt G.A."/>
            <person name="Wells G.B."/>
            <person name="Sussman M.R."/>
        </authorList>
    </citation>
    <scope>NUCLEOTIDE SEQUENCE [LARGE SCALE GENOMIC DNA]</scope>
</reference>
<name>A0A4W4F9M0_ELEEL</name>